<evidence type="ECO:0000256" key="6">
    <source>
        <dbReference type="SAM" id="MobiDB-lite"/>
    </source>
</evidence>
<feature type="domain" description="GH16" evidence="8">
    <location>
        <begin position="78"/>
        <end position="277"/>
    </location>
</feature>
<proteinExistence type="inferred from homology"/>
<evidence type="ECO:0000259" key="8">
    <source>
        <dbReference type="PROSITE" id="PS51762"/>
    </source>
</evidence>
<feature type="compositionally biased region" description="Gly residues" evidence="6">
    <location>
        <begin position="387"/>
        <end position="397"/>
    </location>
</feature>
<organism evidence="9 10">
    <name type="scientific">Uncinocarpus reesii (strain UAMH 1704)</name>
    <dbReference type="NCBI Taxonomy" id="336963"/>
    <lineage>
        <taxon>Eukaryota</taxon>
        <taxon>Fungi</taxon>
        <taxon>Dikarya</taxon>
        <taxon>Ascomycota</taxon>
        <taxon>Pezizomycotina</taxon>
        <taxon>Eurotiomycetes</taxon>
        <taxon>Eurotiomycetidae</taxon>
        <taxon>Onygenales</taxon>
        <taxon>Onygenaceae</taxon>
        <taxon>Uncinocarpus</taxon>
    </lineage>
</organism>
<dbReference type="InterPro" id="IPR013320">
    <property type="entry name" value="ConA-like_dom_sf"/>
</dbReference>
<dbReference type="GO" id="GO:0016757">
    <property type="term" value="F:glycosyltransferase activity"/>
    <property type="evidence" value="ECO:0007669"/>
    <property type="project" value="TreeGrafter"/>
</dbReference>
<gene>
    <name evidence="9" type="ORF">UREG_01767</name>
</gene>
<dbReference type="eggNOG" id="ENOG502QVQI">
    <property type="taxonomic scope" value="Eukaryota"/>
</dbReference>
<dbReference type="GO" id="GO:0031505">
    <property type="term" value="P:fungal-type cell wall organization"/>
    <property type="evidence" value="ECO:0007669"/>
    <property type="project" value="TreeGrafter"/>
</dbReference>
<dbReference type="InterPro" id="IPR018371">
    <property type="entry name" value="Chitin-binding_1_CS"/>
</dbReference>
<sequence length="443" mass="46949">MTRLGAFAALALAFSSQVFVAAAPQKCSPSKKCPSSAPCCSQYGDCGSGAYCLGGCDAKSSFAIDSCVPAPVCKSKTYRWDNLDGVVPNTKYLGDIEQGDWVSSGEPLTSNGNLLLTMAPDTVGTLMANNHYMWYGKTTAKLKTSRGKGVVTAFILLSDVKDEIDFEFIGADLDTAQTNYYFQGITDYTNGKNASAPSSYDTFHTYEIDWTPESITWSINGKPVRVTKRSDTFNETSNQYAYPQSPSRVQLSLWPAGLPSNGEGTINWAGGLVDWGHEDIKNHGYYYAMFDEVSIECYDPPKGAKIEGKKSYVLTDLKGTEDAFKITDDDTALKSFLGNGRDMDKDYPSPSGTRKPSQTSDIAVIPGLSGAGPGADGTRGDEPSDGGSPGGNGGNGGSKPNPSDFSQGGNGGDEQSGASPQGEQMLKGSLFAVLVALVVLVAM</sequence>
<accession>C4JJG0</accession>
<dbReference type="GO" id="GO:0008061">
    <property type="term" value="F:chitin binding"/>
    <property type="evidence" value="ECO:0007669"/>
    <property type="project" value="InterPro"/>
</dbReference>
<evidence type="ECO:0000313" key="9">
    <source>
        <dbReference type="EMBL" id="EEP76918.1"/>
    </source>
</evidence>
<evidence type="ECO:0000256" key="1">
    <source>
        <dbReference type="ARBA" id="ARBA00022729"/>
    </source>
</evidence>
<dbReference type="SUPFAM" id="SSF49899">
    <property type="entry name" value="Concanavalin A-like lectins/glucanases"/>
    <property type="match status" value="1"/>
</dbReference>
<dbReference type="OrthoDB" id="4781at2759"/>
<dbReference type="InterPro" id="IPR050546">
    <property type="entry name" value="Glycosyl_Hydrlase_16"/>
</dbReference>
<dbReference type="InParanoid" id="C4JJG0"/>
<evidence type="ECO:0000256" key="4">
    <source>
        <dbReference type="ARBA" id="ARBA00038074"/>
    </source>
</evidence>
<dbReference type="GO" id="GO:0005975">
    <property type="term" value="P:carbohydrate metabolic process"/>
    <property type="evidence" value="ECO:0007669"/>
    <property type="project" value="InterPro"/>
</dbReference>
<evidence type="ECO:0000256" key="7">
    <source>
        <dbReference type="SAM" id="SignalP"/>
    </source>
</evidence>
<feature type="chain" id="PRO_5002939457" description="GH16 domain-containing protein" evidence="7">
    <location>
        <begin position="23"/>
        <end position="443"/>
    </location>
</feature>
<protein>
    <recommendedName>
        <fullName evidence="8">GH16 domain-containing protein</fullName>
    </recommendedName>
</protein>
<comment type="similarity">
    <text evidence="4">Belongs to the glycosyl hydrolase 16 family. CRH1 subfamily.</text>
</comment>
<feature type="compositionally biased region" description="Polar residues" evidence="6">
    <location>
        <begin position="350"/>
        <end position="361"/>
    </location>
</feature>
<evidence type="ECO:0000256" key="5">
    <source>
        <dbReference type="ARBA" id="ARBA00093308"/>
    </source>
</evidence>
<dbReference type="STRING" id="336963.C4JJG0"/>
<dbReference type="CDD" id="cd02183">
    <property type="entry name" value="GH16_fungal_CRH1_transglycosylase"/>
    <property type="match status" value="1"/>
</dbReference>
<dbReference type="GO" id="GO:0009277">
    <property type="term" value="C:fungal-type cell wall"/>
    <property type="evidence" value="ECO:0007669"/>
    <property type="project" value="TreeGrafter"/>
</dbReference>
<dbReference type="FunFam" id="2.60.120.200:FF:000159">
    <property type="entry name" value="Glycosidase"/>
    <property type="match status" value="1"/>
</dbReference>
<dbReference type="PROSITE" id="PS00026">
    <property type="entry name" value="CHIT_BIND_I_1"/>
    <property type="match status" value="1"/>
</dbReference>
<feature type="signal peptide" evidence="7">
    <location>
        <begin position="1"/>
        <end position="22"/>
    </location>
</feature>
<dbReference type="Gene3D" id="2.60.120.200">
    <property type="match status" value="1"/>
</dbReference>
<dbReference type="EMBL" id="CH476615">
    <property type="protein sequence ID" value="EEP76918.1"/>
    <property type="molecule type" value="Genomic_DNA"/>
</dbReference>
<keyword evidence="3" id="KW-0326">Glycosidase</keyword>
<dbReference type="HOGENOM" id="CLU_040459_0_0_1"/>
<keyword evidence="2" id="KW-0378">Hydrolase</keyword>
<dbReference type="OMA" id="WNATANQ"/>
<dbReference type="VEuPathDB" id="FungiDB:UREG_01767"/>
<dbReference type="PROSITE" id="PS51762">
    <property type="entry name" value="GH16_2"/>
    <property type="match status" value="1"/>
</dbReference>
<comment type="function">
    <text evidence="5">Dual chitinase/transglycosylase that plays a role in cell wall architecture. Chitinase and transglycosylase activities are coupled. Required for the polysaccharide cross-linking at the septa and the cell wall. More specifically, transfers chitin to 1,6-beta-glucan in the cell wall.</text>
</comment>
<evidence type="ECO:0000256" key="3">
    <source>
        <dbReference type="ARBA" id="ARBA00023295"/>
    </source>
</evidence>
<dbReference type="PANTHER" id="PTHR10963">
    <property type="entry name" value="GLYCOSYL HYDROLASE-RELATED"/>
    <property type="match status" value="1"/>
</dbReference>
<keyword evidence="10" id="KW-1185">Reference proteome</keyword>
<dbReference type="InterPro" id="IPR000757">
    <property type="entry name" value="Beta-glucanase-like"/>
</dbReference>
<dbReference type="FunCoup" id="C4JJG0">
    <property type="interactions" value="342"/>
</dbReference>
<evidence type="ECO:0000256" key="2">
    <source>
        <dbReference type="ARBA" id="ARBA00022801"/>
    </source>
</evidence>
<dbReference type="RefSeq" id="XP_002542251.1">
    <property type="nucleotide sequence ID" value="XM_002542205.1"/>
</dbReference>
<dbReference type="GO" id="GO:0004553">
    <property type="term" value="F:hydrolase activity, hydrolyzing O-glycosyl compounds"/>
    <property type="evidence" value="ECO:0007669"/>
    <property type="project" value="InterPro"/>
</dbReference>
<dbReference type="GeneID" id="8443820"/>
<evidence type="ECO:0000313" key="10">
    <source>
        <dbReference type="Proteomes" id="UP000002058"/>
    </source>
</evidence>
<dbReference type="PANTHER" id="PTHR10963:SF22">
    <property type="entry name" value="GLYCOSIDASE CRH2-RELATED"/>
    <property type="match status" value="1"/>
</dbReference>
<keyword evidence="1 7" id="KW-0732">Signal</keyword>
<dbReference type="AlphaFoldDB" id="C4JJG0"/>
<dbReference type="Pfam" id="PF00722">
    <property type="entry name" value="Glyco_hydro_16"/>
    <property type="match status" value="1"/>
</dbReference>
<name>C4JJG0_UNCRE</name>
<dbReference type="KEGG" id="ure:UREG_01767"/>
<reference evidence="10" key="1">
    <citation type="journal article" date="2009" name="Genome Res.">
        <title>Comparative genomic analyses of the human fungal pathogens Coccidioides and their relatives.</title>
        <authorList>
            <person name="Sharpton T.J."/>
            <person name="Stajich J.E."/>
            <person name="Rounsley S.D."/>
            <person name="Gardner M.J."/>
            <person name="Wortman J.R."/>
            <person name="Jordar V.S."/>
            <person name="Maiti R."/>
            <person name="Kodira C.D."/>
            <person name="Neafsey D.E."/>
            <person name="Zeng Q."/>
            <person name="Hung C.-Y."/>
            <person name="McMahan C."/>
            <person name="Muszewska A."/>
            <person name="Grynberg M."/>
            <person name="Mandel M.A."/>
            <person name="Kellner E.M."/>
            <person name="Barker B.M."/>
            <person name="Galgiani J.N."/>
            <person name="Orbach M.J."/>
            <person name="Kirkland T.N."/>
            <person name="Cole G.T."/>
            <person name="Henn M.R."/>
            <person name="Birren B.W."/>
            <person name="Taylor J.W."/>
        </authorList>
    </citation>
    <scope>NUCLEOTIDE SEQUENCE [LARGE SCALE GENOMIC DNA]</scope>
    <source>
        <strain evidence="10">UAMH 1704</strain>
    </source>
</reference>
<dbReference type="Proteomes" id="UP000002058">
    <property type="component" value="Unassembled WGS sequence"/>
</dbReference>
<feature type="region of interest" description="Disordered" evidence="6">
    <location>
        <begin position="334"/>
        <end position="423"/>
    </location>
</feature>